<comment type="caution">
    <text evidence="3">The sequence shown here is derived from an EMBL/GenBank/DDBJ whole genome shotgun (WGS) entry which is preliminary data.</text>
</comment>
<protein>
    <submittedName>
        <fullName evidence="3">Terminase</fullName>
    </submittedName>
</protein>
<dbReference type="Proteomes" id="UP000228754">
    <property type="component" value="Unassembled WGS sequence"/>
</dbReference>
<evidence type="ECO:0000313" key="4">
    <source>
        <dbReference type="Proteomes" id="UP000228754"/>
    </source>
</evidence>
<evidence type="ECO:0000259" key="2">
    <source>
        <dbReference type="Pfam" id="PF10668"/>
    </source>
</evidence>
<feature type="region of interest" description="Disordered" evidence="1">
    <location>
        <begin position="43"/>
        <end position="111"/>
    </location>
</feature>
<dbReference type="Pfam" id="PF10668">
    <property type="entry name" value="Phage_terminase"/>
    <property type="match status" value="1"/>
</dbReference>
<dbReference type="EMBL" id="NKHG01000100">
    <property type="protein sequence ID" value="PCK20275.1"/>
    <property type="molecule type" value="Genomic_DNA"/>
</dbReference>
<proteinExistence type="predicted"/>
<name>A0A2A5ISI1_BACPU</name>
<organism evidence="3 4">
    <name type="scientific">Bacillus pumilus</name>
    <name type="common">Bacillus mesentericus</name>
    <dbReference type="NCBI Taxonomy" id="1408"/>
    <lineage>
        <taxon>Bacteria</taxon>
        <taxon>Bacillati</taxon>
        <taxon>Bacillota</taxon>
        <taxon>Bacilli</taxon>
        <taxon>Bacillales</taxon>
        <taxon>Bacillaceae</taxon>
        <taxon>Bacillus</taxon>
    </lineage>
</organism>
<dbReference type="AlphaFoldDB" id="A0A2A5ISI1"/>
<feature type="domain" description="PBSX phage terminase small subunit-like N-terminal" evidence="2">
    <location>
        <begin position="1"/>
        <end position="53"/>
    </location>
</feature>
<dbReference type="NCBIfam" id="NF040601">
    <property type="entry name" value="TerS_not_xtmA"/>
    <property type="match status" value="1"/>
</dbReference>
<accession>A0A2A5ISI1</accession>
<feature type="compositionally biased region" description="Basic and acidic residues" evidence="1">
    <location>
        <begin position="43"/>
        <end position="52"/>
    </location>
</feature>
<evidence type="ECO:0000313" key="3">
    <source>
        <dbReference type="EMBL" id="PCK20275.1"/>
    </source>
</evidence>
<sequence>MARPRNPKRDQAFQLWKESNGTRLLKDIAEELECSQTLIRKWKNQDSWDEKLNGNVTKPKDISNGNVTKRPGAPKGSKNARGNKGGKAPPGNQNAKGNRGGAAPKGNKNSFKTGEYETIMFEYMDEKEQKLFTEIETDPLYQIDLSIRLLSVRETRMMRLITKYENGLTDKQRTVLQQMRKMKDVVQAPDKNGLIKAVPITNERLAVVQIEETDSPLLEKILSIEDALTRVTAQRDKAIRQKVDIMKTMSEYELRLRGLDLTNRTREAELERITARPVDDSVQITIKRKNKGDG</sequence>
<dbReference type="OrthoDB" id="7358785at2"/>
<dbReference type="InterPro" id="IPR018925">
    <property type="entry name" value="XtmA-like_N"/>
</dbReference>
<reference evidence="3 4" key="1">
    <citation type="submission" date="2017-06" db="EMBL/GenBank/DDBJ databases">
        <title>Draft Genome Sequence of Bacillus sp Strain 36R Isolated from saline sediment at Atanasia, Sonora, Mexico.</title>
        <authorList>
            <person name="Sanchez Diaz R."/>
            <person name="Quiroz Macias M.E."/>
            <person name="Ibarra Gamez J.C."/>
            <person name="Enciso Ibarra J."/>
            <person name="Gomez Gil B."/>
            <person name="Galaviz Silva L."/>
        </authorList>
    </citation>
    <scope>NUCLEOTIDE SEQUENCE [LARGE SCALE GENOMIC DNA]</scope>
    <source>
        <strain evidence="3 4">36R_ATNSAL</strain>
    </source>
</reference>
<gene>
    <name evidence="3" type="ORF">CEY02_13940</name>
</gene>
<evidence type="ECO:0000256" key="1">
    <source>
        <dbReference type="SAM" id="MobiDB-lite"/>
    </source>
</evidence>